<feature type="region of interest" description="Disordered" evidence="1">
    <location>
        <begin position="454"/>
        <end position="494"/>
    </location>
</feature>
<sequence length="1322" mass="144648">MTGGSSFYVIRKEENALDRFLCNRRPSPQQPDEALWSQPQVAAACFDAGWIKATVTPNPNSRCGHKPGSVFAFEYHVDEALAPIRITTQLCGVIETDASQLEPDSTGSICSSKKGKERVAMDRHALVLDSPATEITFLGPNASTLDDPVKNPIRHTYRIPDRATCACEKERHRLPSACESGPVQVRYWFEMTGQSLTDERERLGWKGKGPAPEVTTGEPLRLSIPVRVVGDWQSPRFLRDGAYQDNNIESSTTIFGVQSPSFVKGVLTPSITLAHMVTTLEGCPPSLSCAFQISFGLHVMGEYADLWRQLEAQSFTATYRIVRVTSFTRSSSSQKALVASDPSETALDKEDHLGKIRTVSQHAVCAEPQPGPGRQSDEILVKLYAELNLAMSDYGAELSARDKADGIEIVPPVRIQSCHAEVRYDLIAELEHPSIDRVYRVRAVDVPIGQVSTSLPLSKSTTASRPLVSERLSTPTDPEPLVISPAQTSGDDLPAYEAPAERAAPDSRDGKRPEGPSDSLEVVLARDAAPPTYPAEPAQPRPSSSAAVRDLAPSTTSERQTRPNFLSRVFTRGNRSAALRQSGSANEPDTLGARVAPRPVPHSPSPDLRDQEPPPSWEETLYRDEQSWRSHRTARCALLRGVYKLEQRRRRGLDILPVRTQYRFETDWCLGSISPDPNHIRGYSPGTKFTVFCASILPDLRKPLAFWLQLRCQVEIYTARLGHRFGEPEPPDWDRCDDKHELLLDSLQLDVDTREGDPVARNEVQYGKYHIPDRGRCACETGETQRWLPSSCEDGPVVVRYWFDLTAQTVPDGKTRSGWKGKLASIGNKQYSLRIPVRIAATKAARPILPPDSLSASLDVRDLSRFEREDELHTIRSYLEKGPRPLLAENLPCPTLRLVHRVKTTHISTASISFRLEASAGVHFGNDLVQTEQTLADLTLATDFRLVRRTTIVLPVSSTAAVSNAGKGKGKAKALPYGVSLRPLVDEVMIGRVRIDRHHSRREMRLVGSADEPGVRAHELFLVFEGELVLQPSDFVQGLPRPKGLEKFDSPSSPPIRVETCHAEVRYDLVAELGLTSRNPLCQVRACDVRVDLPGAPLEPDSGESDIDFDDNEDSDGSESQSASSPRKSRLSTSAAAEIDADRFPALYRTGSPMHAVASPVESDQNSALPPYEPQSSSTAPTSRRKKHLSAAACAVLLDVSHSLPRAVIPDTAAPPSYQSAQQSPAEPAASLSSSRGRLSRIFSSRGTIDPPSAAPVPASIRATATLQPTASPLPTVEPPSWNDTVRADIAVDWAVASLALEGDAPPSGKQDSRGPGEPVSL</sequence>
<gene>
    <name evidence="2" type="ORF">BMF94_4868</name>
</gene>
<dbReference type="EMBL" id="PJQD01000058">
    <property type="protein sequence ID" value="POY72135.1"/>
    <property type="molecule type" value="Genomic_DNA"/>
</dbReference>
<feature type="region of interest" description="Disordered" evidence="1">
    <location>
        <begin position="1095"/>
        <end position="1136"/>
    </location>
</feature>
<feature type="compositionally biased region" description="Polar residues" evidence="1">
    <location>
        <begin position="553"/>
        <end position="564"/>
    </location>
</feature>
<feature type="compositionally biased region" description="Pro residues" evidence="1">
    <location>
        <begin position="531"/>
        <end position="540"/>
    </location>
</feature>
<name>A0A2S5B5W8_9BASI</name>
<protein>
    <submittedName>
        <fullName evidence="2">Uncharacterized protein</fullName>
    </submittedName>
</protein>
<feature type="compositionally biased region" description="Acidic residues" evidence="1">
    <location>
        <begin position="1101"/>
        <end position="1117"/>
    </location>
</feature>
<feature type="compositionally biased region" description="Polar residues" evidence="1">
    <location>
        <begin position="1162"/>
        <end position="1182"/>
    </location>
</feature>
<dbReference type="OrthoDB" id="2521935at2759"/>
<organism evidence="2 3">
    <name type="scientific">Rhodotorula taiwanensis</name>
    <dbReference type="NCBI Taxonomy" id="741276"/>
    <lineage>
        <taxon>Eukaryota</taxon>
        <taxon>Fungi</taxon>
        <taxon>Dikarya</taxon>
        <taxon>Basidiomycota</taxon>
        <taxon>Pucciniomycotina</taxon>
        <taxon>Microbotryomycetes</taxon>
        <taxon>Sporidiobolales</taxon>
        <taxon>Sporidiobolaceae</taxon>
        <taxon>Rhodotorula</taxon>
    </lineage>
</organism>
<feature type="compositionally biased region" description="Basic and acidic residues" evidence="1">
    <location>
        <begin position="499"/>
        <end position="515"/>
    </location>
</feature>
<feature type="compositionally biased region" description="Low complexity" evidence="1">
    <location>
        <begin position="1214"/>
        <end position="1247"/>
    </location>
</feature>
<feature type="region of interest" description="Disordered" evidence="1">
    <location>
        <begin position="499"/>
        <end position="518"/>
    </location>
</feature>
<dbReference type="Proteomes" id="UP000237144">
    <property type="component" value="Unassembled WGS sequence"/>
</dbReference>
<feature type="compositionally biased region" description="Polar residues" evidence="1">
    <location>
        <begin position="1263"/>
        <end position="1273"/>
    </location>
</feature>
<evidence type="ECO:0000313" key="3">
    <source>
        <dbReference type="Proteomes" id="UP000237144"/>
    </source>
</evidence>
<feature type="region of interest" description="Disordered" evidence="1">
    <location>
        <begin position="1157"/>
        <end position="1186"/>
    </location>
</feature>
<evidence type="ECO:0000256" key="1">
    <source>
        <dbReference type="SAM" id="MobiDB-lite"/>
    </source>
</evidence>
<evidence type="ECO:0000313" key="2">
    <source>
        <dbReference type="EMBL" id="POY72135.1"/>
    </source>
</evidence>
<feature type="region of interest" description="Disordered" evidence="1">
    <location>
        <begin position="1301"/>
        <end position="1322"/>
    </location>
</feature>
<proteinExistence type="predicted"/>
<feature type="region of interest" description="Disordered" evidence="1">
    <location>
        <begin position="530"/>
        <end position="617"/>
    </location>
</feature>
<keyword evidence="3" id="KW-1185">Reference proteome</keyword>
<reference evidence="2 3" key="1">
    <citation type="journal article" date="2018" name="Front. Microbiol.">
        <title>Prospects for Fungal Bioremediation of Acidic Radioactive Waste Sites: Characterization and Genome Sequence of Rhodotorula taiwanensis MD1149.</title>
        <authorList>
            <person name="Tkavc R."/>
            <person name="Matrosova V.Y."/>
            <person name="Grichenko O.E."/>
            <person name="Gostincar C."/>
            <person name="Volpe R.P."/>
            <person name="Klimenkova P."/>
            <person name="Gaidamakova E.K."/>
            <person name="Zhou C.E."/>
            <person name="Stewart B.J."/>
            <person name="Lyman M.G."/>
            <person name="Malfatti S.A."/>
            <person name="Rubinfeld B."/>
            <person name="Courtot M."/>
            <person name="Singh J."/>
            <person name="Dalgard C.L."/>
            <person name="Hamilton T."/>
            <person name="Frey K.G."/>
            <person name="Gunde-Cimerman N."/>
            <person name="Dugan L."/>
            <person name="Daly M.J."/>
        </authorList>
    </citation>
    <scope>NUCLEOTIDE SEQUENCE [LARGE SCALE GENOMIC DNA]</scope>
    <source>
        <strain evidence="2 3">MD1149</strain>
    </source>
</reference>
<feature type="compositionally biased region" description="Polar residues" evidence="1">
    <location>
        <begin position="454"/>
        <end position="464"/>
    </location>
</feature>
<accession>A0A2S5B5W8</accession>
<feature type="region of interest" description="Disordered" evidence="1">
    <location>
        <begin position="1211"/>
        <end position="1283"/>
    </location>
</feature>
<comment type="caution">
    <text evidence="2">The sequence shown here is derived from an EMBL/GenBank/DDBJ whole genome shotgun (WGS) entry which is preliminary data.</text>
</comment>